<comment type="similarity">
    <text evidence="2 9">Belongs to the organic radical-activating enzymes family.</text>
</comment>
<dbReference type="SFLD" id="SFLDS00029">
    <property type="entry name" value="Radical_SAM"/>
    <property type="match status" value="1"/>
</dbReference>
<dbReference type="GO" id="GO:0016829">
    <property type="term" value="F:lyase activity"/>
    <property type="evidence" value="ECO:0007669"/>
    <property type="project" value="UniProtKB-KW"/>
</dbReference>
<dbReference type="InterPro" id="IPR012838">
    <property type="entry name" value="PFL1_activating"/>
</dbReference>
<name>A0ABY1QSY9_9BACT</name>
<keyword evidence="9" id="KW-0963">Cytoplasm</keyword>
<evidence type="ECO:0000256" key="5">
    <source>
        <dbReference type="ARBA" id="ARBA00022723"/>
    </source>
</evidence>
<keyword evidence="6 9" id="KW-0560">Oxidoreductase</keyword>
<evidence type="ECO:0000256" key="9">
    <source>
        <dbReference type="RuleBase" id="RU362053"/>
    </source>
</evidence>
<keyword evidence="8 9" id="KW-0411">Iron-sulfur</keyword>
<evidence type="ECO:0000256" key="8">
    <source>
        <dbReference type="ARBA" id="ARBA00023014"/>
    </source>
</evidence>
<dbReference type="PANTHER" id="PTHR30352">
    <property type="entry name" value="PYRUVATE FORMATE-LYASE-ACTIVATING ENZYME"/>
    <property type="match status" value="1"/>
</dbReference>
<keyword evidence="4 9" id="KW-0949">S-adenosyl-L-methionine</keyword>
<evidence type="ECO:0000256" key="1">
    <source>
        <dbReference type="ARBA" id="ARBA00002918"/>
    </source>
</evidence>
<feature type="domain" description="Radical SAM core" evidence="10">
    <location>
        <begin position="56"/>
        <end position="275"/>
    </location>
</feature>
<comment type="cofactor">
    <cofactor evidence="9">
        <name>[4Fe-4S] cluster</name>
        <dbReference type="ChEBI" id="CHEBI:49883"/>
    </cofactor>
    <text evidence="9">Binds 1 [4Fe-4S] cluster. The cluster is coordinated with 3 cysteines and an exchangeable S-adenosyl-L-methionine.</text>
</comment>
<comment type="function">
    <text evidence="9">Activation of pyruvate formate-lyase under anaerobic conditions by generation of an organic free radical, using S-adenosylmethionine and reduced flavodoxin as cosubstrates to produce 5'-deoxy-adenosine.</text>
</comment>
<dbReference type="SUPFAM" id="SSF102114">
    <property type="entry name" value="Radical SAM enzymes"/>
    <property type="match status" value="1"/>
</dbReference>
<evidence type="ECO:0000256" key="7">
    <source>
        <dbReference type="ARBA" id="ARBA00023004"/>
    </source>
</evidence>
<dbReference type="PROSITE" id="PS51918">
    <property type="entry name" value="RADICAL_SAM"/>
    <property type="match status" value="1"/>
</dbReference>
<evidence type="ECO:0000256" key="4">
    <source>
        <dbReference type="ARBA" id="ARBA00022691"/>
    </source>
</evidence>
<dbReference type="InterPro" id="IPR058240">
    <property type="entry name" value="rSAM_sf"/>
</dbReference>
<evidence type="ECO:0000256" key="6">
    <source>
        <dbReference type="ARBA" id="ARBA00023002"/>
    </source>
</evidence>
<dbReference type="NCBIfam" id="TIGR02493">
    <property type="entry name" value="PFLA"/>
    <property type="match status" value="1"/>
</dbReference>
<organism evidence="11 12">
    <name type="scientific">Neorhodopirellula lusitana</name>
    <dbReference type="NCBI Taxonomy" id="445327"/>
    <lineage>
        <taxon>Bacteria</taxon>
        <taxon>Pseudomonadati</taxon>
        <taxon>Planctomycetota</taxon>
        <taxon>Planctomycetia</taxon>
        <taxon>Pirellulales</taxon>
        <taxon>Pirellulaceae</taxon>
        <taxon>Neorhodopirellula</taxon>
    </lineage>
</organism>
<evidence type="ECO:0000256" key="3">
    <source>
        <dbReference type="ARBA" id="ARBA00022485"/>
    </source>
</evidence>
<dbReference type="InterPro" id="IPR034457">
    <property type="entry name" value="Organic_radical-activating"/>
</dbReference>
<evidence type="ECO:0000313" key="12">
    <source>
        <dbReference type="Proteomes" id="UP001158067"/>
    </source>
</evidence>
<accession>A0ABY1QSY9</accession>
<evidence type="ECO:0000259" key="10">
    <source>
        <dbReference type="PROSITE" id="PS51918"/>
    </source>
</evidence>
<evidence type="ECO:0000256" key="2">
    <source>
        <dbReference type="ARBA" id="ARBA00009777"/>
    </source>
</evidence>
<keyword evidence="11" id="KW-0670">Pyruvate</keyword>
<dbReference type="PROSITE" id="PS01087">
    <property type="entry name" value="RADICAL_ACTIVATING"/>
    <property type="match status" value="1"/>
</dbReference>
<dbReference type="InterPro" id="IPR012839">
    <property type="entry name" value="Organic_radical_activase"/>
</dbReference>
<dbReference type="RefSeq" id="WP_283435496.1">
    <property type="nucleotide sequence ID" value="NZ_FXUG01000025.1"/>
</dbReference>
<comment type="subcellular location">
    <subcellularLocation>
        <location evidence="9">Cytoplasm</location>
    </subcellularLocation>
</comment>
<dbReference type="Proteomes" id="UP001158067">
    <property type="component" value="Unassembled WGS sequence"/>
</dbReference>
<proteinExistence type="inferred from homology"/>
<dbReference type="SFLD" id="SFLDG01067">
    <property type="entry name" value="SPASM/twitch_domain_containing"/>
    <property type="match status" value="1"/>
</dbReference>
<reference evidence="11 12" key="1">
    <citation type="submission" date="2017-05" db="EMBL/GenBank/DDBJ databases">
        <authorList>
            <person name="Varghese N."/>
            <person name="Submissions S."/>
        </authorList>
    </citation>
    <scope>NUCLEOTIDE SEQUENCE [LARGE SCALE GENOMIC DNA]</scope>
    <source>
        <strain evidence="11 12">DSM 25457</strain>
    </source>
</reference>
<dbReference type="Pfam" id="PF04055">
    <property type="entry name" value="Radical_SAM"/>
    <property type="match status" value="1"/>
</dbReference>
<dbReference type="CDD" id="cd01335">
    <property type="entry name" value="Radical_SAM"/>
    <property type="match status" value="1"/>
</dbReference>
<comment type="caution">
    <text evidence="11">The sequence shown here is derived from an EMBL/GenBank/DDBJ whole genome shotgun (WGS) entry which is preliminary data.</text>
</comment>
<protein>
    <recommendedName>
        <fullName evidence="9">Pyruvate formate-lyase-activating enzyme</fullName>
        <ecNumber evidence="9">1.97.1.4</ecNumber>
    </recommendedName>
</protein>
<dbReference type="SFLD" id="SFLDG01066">
    <property type="entry name" value="organic_radical-activating_enz"/>
    <property type="match status" value="1"/>
</dbReference>
<dbReference type="InterPro" id="IPR013785">
    <property type="entry name" value="Aldolase_TIM"/>
</dbReference>
<dbReference type="Gene3D" id="3.20.20.70">
    <property type="entry name" value="Aldolase class I"/>
    <property type="match status" value="1"/>
</dbReference>
<dbReference type="EMBL" id="FXUG01000025">
    <property type="protein sequence ID" value="SMP78300.1"/>
    <property type="molecule type" value="Genomic_DNA"/>
</dbReference>
<gene>
    <name evidence="11" type="ORF">SAMN06265222_12539</name>
</gene>
<comment type="catalytic activity">
    <reaction evidence="9">
        <text>glycyl-[formate C-acetyltransferase] + reduced [flavodoxin] + S-adenosyl-L-methionine = glycin-2-yl radical-[formate C-acetyltransferase] + semiquinone [flavodoxin] + 5'-deoxyadenosine + L-methionine + H(+)</text>
        <dbReference type="Rhea" id="RHEA:19225"/>
        <dbReference type="Rhea" id="RHEA-COMP:10622"/>
        <dbReference type="Rhea" id="RHEA-COMP:12190"/>
        <dbReference type="Rhea" id="RHEA-COMP:12191"/>
        <dbReference type="Rhea" id="RHEA-COMP:14480"/>
        <dbReference type="ChEBI" id="CHEBI:15378"/>
        <dbReference type="ChEBI" id="CHEBI:17319"/>
        <dbReference type="ChEBI" id="CHEBI:29947"/>
        <dbReference type="ChEBI" id="CHEBI:32722"/>
        <dbReference type="ChEBI" id="CHEBI:57618"/>
        <dbReference type="ChEBI" id="CHEBI:57844"/>
        <dbReference type="ChEBI" id="CHEBI:59789"/>
        <dbReference type="ChEBI" id="CHEBI:140311"/>
        <dbReference type="EC" id="1.97.1.4"/>
    </reaction>
</comment>
<keyword evidence="5 9" id="KW-0479">Metal-binding</keyword>
<dbReference type="InterPro" id="IPR007197">
    <property type="entry name" value="rSAM"/>
</dbReference>
<keyword evidence="3 9" id="KW-0004">4Fe-4S</keyword>
<dbReference type="InterPro" id="IPR001989">
    <property type="entry name" value="Radical_activat_CS"/>
</dbReference>
<comment type="function">
    <text evidence="1">Activation of pyruvate formate-lyase 1 under anaerobic conditions by generation of an organic free radical, using S-adenosylmethionine and reduced flavodoxin as cosubstrates to produce 5'-deoxy-adenosine.</text>
</comment>
<sequence length="281" mass="30851">MYDIEPNPLCHDSCHVPSSTGGTNKVDRPQRVPVAPSTPGLDTVGHIHSIETCGAVDGPGLRYVLFLSGCPLRCLYCHNPDAQGKPRGESRTAGEAIEEVRRYRNFIKRGGLTISGGEPLMQSEFVHAVFHAAKADGIHTTLDTSGFVGDRASDELLADTDLVLLDIKSSDPDTYRRTTGVALQGTLDFAKRLDRIQKPTWVRFVLVPGLTDAEANIRGVAQFTAGLQNVERVEVLPFHKMGESKYAKLGMKYELSDTQEPTDEEVARCRHFFADYGVQAH</sequence>
<dbReference type="PIRSF" id="PIRSF000371">
    <property type="entry name" value="PFL_act_enz"/>
    <property type="match status" value="1"/>
</dbReference>
<dbReference type="EC" id="1.97.1.4" evidence="9"/>
<dbReference type="PANTHER" id="PTHR30352:SF5">
    <property type="entry name" value="PYRUVATE FORMATE-LYASE 1-ACTIVATING ENZYME"/>
    <property type="match status" value="1"/>
</dbReference>
<keyword evidence="12" id="KW-1185">Reference proteome</keyword>
<keyword evidence="11" id="KW-0456">Lyase</keyword>
<keyword evidence="7 9" id="KW-0408">Iron</keyword>
<evidence type="ECO:0000313" key="11">
    <source>
        <dbReference type="EMBL" id="SMP78300.1"/>
    </source>
</evidence>